<dbReference type="AlphaFoldDB" id="A0A6B0U9T1"/>
<sequence length="87" mass="9893">MIGVDIMVGILFFLAWSFANCGSFATSKGLFTHLESSALEPLNISYDERTHWHHLLGSSVNLAVRHIFYFSRALSFLSWLKNLLTML</sequence>
<evidence type="ECO:0000256" key="1">
    <source>
        <dbReference type="SAM" id="SignalP"/>
    </source>
</evidence>
<organism evidence="2">
    <name type="scientific">Ixodes ricinus</name>
    <name type="common">Common tick</name>
    <name type="synonym">Acarus ricinus</name>
    <dbReference type="NCBI Taxonomy" id="34613"/>
    <lineage>
        <taxon>Eukaryota</taxon>
        <taxon>Metazoa</taxon>
        <taxon>Ecdysozoa</taxon>
        <taxon>Arthropoda</taxon>
        <taxon>Chelicerata</taxon>
        <taxon>Arachnida</taxon>
        <taxon>Acari</taxon>
        <taxon>Parasitiformes</taxon>
        <taxon>Ixodida</taxon>
        <taxon>Ixodoidea</taxon>
        <taxon>Ixodidae</taxon>
        <taxon>Ixodinae</taxon>
        <taxon>Ixodes</taxon>
    </lineage>
</organism>
<proteinExistence type="predicted"/>
<feature type="chain" id="PRO_5025440902" evidence="1">
    <location>
        <begin position="22"/>
        <end position="87"/>
    </location>
</feature>
<name>A0A6B0U9T1_IXORI</name>
<feature type="signal peptide" evidence="1">
    <location>
        <begin position="1"/>
        <end position="21"/>
    </location>
</feature>
<protein>
    <submittedName>
        <fullName evidence="2">Putative secreted protein</fullName>
    </submittedName>
</protein>
<evidence type="ECO:0000313" key="2">
    <source>
        <dbReference type="EMBL" id="MXU85654.1"/>
    </source>
</evidence>
<dbReference type="EMBL" id="GIFC01003571">
    <property type="protein sequence ID" value="MXU85654.1"/>
    <property type="molecule type" value="Transcribed_RNA"/>
</dbReference>
<accession>A0A6B0U9T1</accession>
<keyword evidence="1" id="KW-0732">Signal</keyword>
<reference evidence="2" key="1">
    <citation type="submission" date="2019-12" db="EMBL/GenBank/DDBJ databases">
        <title>An insight into the sialome of adult female Ixodes ricinus ticks feeding for 6 days.</title>
        <authorList>
            <person name="Perner J."/>
            <person name="Ribeiro J.M.C."/>
        </authorList>
    </citation>
    <scope>NUCLEOTIDE SEQUENCE</scope>
    <source>
        <strain evidence="2">Semi-engorged</strain>
        <tissue evidence="2">Salivary glands</tissue>
    </source>
</reference>